<dbReference type="EMBL" id="LUKE01000001">
    <property type="protein sequence ID" value="KYG66485.1"/>
    <property type="molecule type" value="Genomic_DNA"/>
</dbReference>
<evidence type="ECO:0000256" key="4">
    <source>
        <dbReference type="ARBA" id="ARBA00023136"/>
    </source>
</evidence>
<gene>
    <name evidence="6" type="ORF">AZI86_05410</name>
</gene>
<keyword evidence="2 5" id="KW-0812">Transmembrane</keyword>
<evidence type="ECO:0000256" key="5">
    <source>
        <dbReference type="SAM" id="Phobius"/>
    </source>
</evidence>
<feature type="transmembrane region" description="Helical" evidence="5">
    <location>
        <begin position="54"/>
        <end position="76"/>
    </location>
</feature>
<evidence type="ECO:0000256" key="1">
    <source>
        <dbReference type="ARBA" id="ARBA00004651"/>
    </source>
</evidence>
<proteinExistence type="predicted"/>
<evidence type="ECO:0000313" key="7">
    <source>
        <dbReference type="Proteomes" id="UP000075320"/>
    </source>
</evidence>
<keyword evidence="4 5" id="KW-0472">Membrane</keyword>
<protein>
    <submittedName>
        <fullName evidence="6">Uncharacterized protein</fullName>
    </submittedName>
</protein>
<accession>A0A150WQK5</accession>
<name>A0A150WQK5_BDEBC</name>
<feature type="transmembrane region" description="Helical" evidence="5">
    <location>
        <begin position="128"/>
        <end position="150"/>
    </location>
</feature>
<comment type="subcellular location">
    <subcellularLocation>
        <location evidence="1">Cell membrane</location>
        <topology evidence="1">Multi-pass membrane protein</topology>
    </subcellularLocation>
</comment>
<feature type="transmembrane region" description="Helical" evidence="5">
    <location>
        <begin position="156"/>
        <end position="176"/>
    </location>
</feature>
<keyword evidence="7" id="KW-1185">Reference proteome</keyword>
<comment type="caution">
    <text evidence="6">The sequence shown here is derived from an EMBL/GenBank/DDBJ whole genome shotgun (WGS) entry which is preliminary data.</text>
</comment>
<reference evidence="6 7" key="1">
    <citation type="submission" date="2016-03" db="EMBL/GenBank/DDBJ databases">
        <authorList>
            <person name="Ploux O."/>
        </authorList>
    </citation>
    <scope>NUCLEOTIDE SEQUENCE [LARGE SCALE GENOMIC DNA]</scope>
    <source>
        <strain evidence="6 7">R0</strain>
    </source>
</reference>
<dbReference type="GO" id="GO:0005524">
    <property type="term" value="F:ATP binding"/>
    <property type="evidence" value="ECO:0007669"/>
    <property type="project" value="InterPro"/>
</dbReference>
<dbReference type="InterPro" id="IPR036640">
    <property type="entry name" value="ABC1_TM_sf"/>
</dbReference>
<evidence type="ECO:0000256" key="2">
    <source>
        <dbReference type="ARBA" id="ARBA00022692"/>
    </source>
</evidence>
<dbReference type="SUPFAM" id="SSF90123">
    <property type="entry name" value="ABC transporter transmembrane region"/>
    <property type="match status" value="1"/>
</dbReference>
<feature type="transmembrane region" description="Helical" evidence="5">
    <location>
        <begin position="278"/>
        <end position="297"/>
    </location>
</feature>
<dbReference type="InterPro" id="IPR027417">
    <property type="entry name" value="P-loop_NTPase"/>
</dbReference>
<keyword evidence="3 5" id="KW-1133">Transmembrane helix</keyword>
<dbReference type="GO" id="GO:0005886">
    <property type="term" value="C:plasma membrane"/>
    <property type="evidence" value="ECO:0007669"/>
    <property type="project" value="UniProtKB-SubCell"/>
</dbReference>
<organism evidence="6 7">
    <name type="scientific">Bdellovibrio bacteriovorus</name>
    <dbReference type="NCBI Taxonomy" id="959"/>
    <lineage>
        <taxon>Bacteria</taxon>
        <taxon>Pseudomonadati</taxon>
        <taxon>Bdellovibrionota</taxon>
        <taxon>Bdellovibrionia</taxon>
        <taxon>Bdellovibrionales</taxon>
        <taxon>Pseudobdellovibrionaceae</taxon>
        <taxon>Bdellovibrio</taxon>
    </lineage>
</organism>
<dbReference type="Proteomes" id="UP000075320">
    <property type="component" value="Unassembled WGS sequence"/>
</dbReference>
<feature type="transmembrane region" description="Helical" evidence="5">
    <location>
        <begin position="235"/>
        <end position="258"/>
    </location>
</feature>
<sequence>MKRFNIYSCLLNRDAVISTVWSVLQQLVVAASTYLIVKSIQMVTAGDLQQGIQYISAFVISLVLVYLPNTLSMAYLQRWRLSSIEKFVNSFIDHNKGRTTWGHARNKVTKESWLTNESFAVFDGATGLLYQLISTLLNSLFNIMVIAWALDSRIMGWYAAAGAILVGVNYLSRGFISKSSLAMQDSRNALSSSMLSAWQNIFIGNRFNFENWHQLFSERFRQSRKAAASYDITRSVISSITVCVALLIVALGNGIFLWENQQNIPAIAALFITMPRQLQIIQSIFSFFNLTLSWNGVRNQLKTLEETLLSNSGTKDSLSYVQIPELSLTERKNEIPLSTADFFFKNIQDSAKGRRTLRGPNGAGKSTLLSVLKEKTGDSSFMLPTNYEDLSFSIDFLDHSDGNRLLAVFQKIEKLDSVKYIILDEWDANLDGKNLSLINDAIERLAETKVIIESRHRG</sequence>
<dbReference type="AlphaFoldDB" id="A0A150WQK5"/>
<dbReference type="OrthoDB" id="19727at2"/>
<evidence type="ECO:0000313" key="6">
    <source>
        <dbReference type="EMBL" id="KYG66485.1"/>
    </source>
</evidence>
<dbReference type="SUPFAM" id="SSF52540">
    <property type="entry name" value="P-loop containing nucleoside triphosphate hydrolases"/>
    <property type="match status" value="1"/>
</dbReference>
<evidence type="ECO:0000256" key="3">
    <source>
        <dbReference type="ARBA" id="ARBA00022989"/>
    </source>
</evidence>
<dbReference type="RefSeq" id="WP_061834049.1">
    <property type="nucleotide sequence ID" value="NZ_LUKE01000001.1"/>
</dbReference>